<evidence type="ECO:0000256" key="2">
    <source>
        <dbReference type="SAM" id="SignalP"/>
    </source>
</evidence>
<dbReference type="AlphaFoldDB" id="A0A4D7QQP7"/>
<gene>
    <name evidence="3" type="ORF">E8L99_10945</name>
</gene>
<organism evidence="3 4">
    <name type="scientific">Phreatobacter aquaticus</name>
    <dbReference type="NCBI Taxonomy" id="2570229"/>
    <lineage>
        <taxon>Bacteria</taxon>
        <taxon>Pseudomonadati</taxon>
        <taxon>Pseudomonadota</taxon>
        <taxon>Alphaproteobacteria</taxon>
        <taxon>Hyphomicrobiales</taxon>
        <taxon>Phreatobacteraceae</taxon>
        <taxon>Phreatobacter</taxon>
    </lineage>
</organism>
<evidence type="ECO:0000256" key="1">
    <source>
        <dbReference type="SAM" id="Phobius"/>
    </source>
</evidence>
<keyword evidence="1" id="KW-0472">Membrane</keyword>
<feature type="signal peptide" evidence="2">
    <location>
        <begin position="1"/>
        <end position="24"/>
    </location>
</feature>
<name>A0A4D7QQP7_9HYPH</name>
<reference evidence="3 4" key="1">
    <citation type="submission" date="2019-04" db="EMBL/GenBank/DDBJ databases">
        <title>Phreatobacter aquaticus sp. nov.</title>
        <authorList>
            <person name="Choi A."/>
            <person name="Baek K."/>
        </authorList>
    </citation>
    <scope>NUCLEOTIDE SEQUENCE [LARGE SCALE GENOMIC DNA]</scope>
    <source>
        <strain evidence="3 4">NMCR1094</strain>
    </source>
</reference>
<keyword evidence="2" id="KW-0732">Signal</keyword>
<feature type="chain" id="PRO_5020457767" description="Transmembrane protein" evidence="2">
    <location>
        <begin position="25"/>
        <end position="84"/>
    </location>
</feature>
<accession>A0A4D7QQP7</accession>
<dbReference type="OrthoDB" id="8141559at2"/>
<keyword evidence="1" id="KW-1133">Transmembrane helix</keyword>
<keyword evidence="1" id="KW-0812">Transmembrane</keyword>
<dbReference type="EMBL" id="CP039865">
    <property type="protein sequence ID" value="QCK88751.1"/>
    <property type="molecule type" value="Genomic_DNA"/>
</dbReference>
<proteinExistence type="predicted"/>
<evidence type="ECO:0008006" key="5">
    <source>
        <dbReference type="Google" id="ProtNLM"/>
    </source>
</evidence>
<feature type="transmembrane region" description="Helical" evidence="1">
    <location>
        <begin position="27"/>
        <end position="46"/>
    </location>
</feature>
<evidence type="ECO:0000313" key="3">
    <source>
        <dbReference type="EMBL" id="QCK88751.1"/>
    </source>
</evidence>
<dbReference type="KEGG" id="paqt:E8L99_10945"/>
<sequence length="84" mass="8673">MKTLAIAAVAASALTLAVTPKAEAAYFPWGAVVAGVVVGGAAVAIANSRSAHADPLPAYGSCYMVRRWVETPYGPAVRRIRVCD</sequence>
<dbReference type="Proteomes" id="UP000298588">
    <property type="component" value="Chromosome"/>
</dbReference>
<protein>
    <recommendedName>
        <fullName evidence="5">Transmembrane protein</fullName>
    </recommendedName>
</protein>
<keyword evidence="4" id="KW-1185">Reference proteome</keyword>
<evidence type="ECO:0000313" key="4">
    <source>
        <dbReference type="Proteomes" id="UP000298588"/>
    </source>
</evidence>